<dbReference type="EMBL" id="GBXM01000568">
    <property type="protein sequence ID" value="JAI08010.1"/>
    <property type="molecule type" value="Transcribed_RNA"/>
</dbReference>
<reference evidence="1" key="1">
    <citation type="submission" date="2014-11" db="EMBL/GenBank/DDBJ databases">
        <authorList>
            <person name="Amaro Gonzalez C."/>
        </authorList>
    </citation>
    <scope>NUCLEOTIDE SEQUENCE</scope>
</reference>
<protein>
    <recommendedName>
        <fullName evidence="2">Fucolectin tachylectin-4 pentraxin-1 domain-containing protein</fullName>
    </recommendedName>
</protein>
<proteinExistence type="predicted"/>
<sequence length="44" mass="5133">MNEGETRTFRCPQPMMGRYVTVYLPKTDHLHLCEVEVNAQIPVK</sequence>
<organism evidence="1">
    <name type="scientific">Anguilla anguilla</name>
    <name type="common">European freshwater eel</name>
    <name type="synonym">Muraena anguilla</name>
    <dbReference type="NCBI Taxonomy" id="7936"/>
    <lineage>
        <taxon>Eukaryota</taxon>
        <taxon>Metazoa</taxon>
        <taxon>Chordata</taxon>
        <taxon>Craniata</taxon>
        <taxon>Vertebrata</taxon>
        <taxon>Euteleostomi</taxon>
        <taxon>Actinopterygii</taxon>
        <taxon>Neopterygii</taxon>
        <taxon>Teleostei</taxon>
        <taxon>Anguilliformes</taxon>
        <taxon>Anguillidae</taxon>
        <taxon>Anguilla</taxon>
    </lineage>
</organism>
<evidence type="ECO:0000313" key="1">
    <source>
        <dbReference type="EMBL" id="JAI08010.1"/>
    </source>
</evidence>
<dbReference type="AlphaFoldDB" id="A0A0E9XZE3"/>
<dbReference type="SUPFAM" id="SSF49785">
    <property type="entry name" value="Galactose-binding domain-like"/>
    <property type="match status" value="1"/>
</dbReference>
<evidence type="ECO:0008006" key="2">
    <source>
        <dbReference type="Google" id="ProtNLM"/>
    </source>
</evidence>
<accession>A0A0E9XZE3</accession>
<reference evidence="1" key="2">
    <citation type="journal article" date="2015" name="Fish Shellfish Immunol.">
        <title>Early steps in the European eel (Anguilla anguilla)-Vibrio vulnificus interaction in the gills: Role of the RtxA13 toxin.</title>
        <authorList>
            <person name="Callol A."/>
            <person name="Pajuelo D."/>
            <person name="Ebbesson L."/>
            <person name="Teles M."/>
            <person name="MacKenzie S."/>
            <person name="Amaro C."/>
        </authorList>
    </citation>
    <scope>NUCLEOTIDE SEQUENCE</scope>
</reference>
<dbReference type="InterPro" id="IPR008979">
    <property type="entry name" value="Galactose-bd-like_sf"/>
</dbReference>
<dbReference type="Gene3D" id="2.60.120.260">
    <property type="entry name" value="Galactose-binding domain-like"/>
    <property type="match status" value="1"/>
</dbReference>
<name>A0A0E9XZE3_ANGAN</name>